<reference evidence="9" key="1">
    <citation type="submission" date="2024-06" db="EMBL/GenBank/DDBJ databases">
        <title>The Caenorhabditis elegans bacterial microbiome influences microsporidia infection through nutrient limitation and inhibiting parasite invasion.</title>
        <authorList>
            <person name="Tamim El Jarkass H."/>
            <person name="Castelblanco S."/>
            <person name="Kaur M."/>
            <person name="Wan Y.C."/>
            <person name="Ellis A.E."/>
            <person name="Sheldon R.D."/>
            <person name="Lien E.C."/>
            <person name="Burton N.O."/>
            <person name="Wright G.D."/>
            <person name="Reinke A.W."/>
        </authorList>
    </citation>
    <scope>NUCLEOTIDE SEQUENCE</scope>
    <source>
        <strain evidence="9">MYb327</strain>
    </source>
</reference>
<keyword evidence="2 6" id="KW-0808">Transferase</keyword>
<dbReference type="Gene3D" id="3.40.47.10">
    <property type="match status" value="2"/>
</dbReference>
<dbReference type="AlphaFoldDB" id="A0AAU8E5U6"/>
<feature type="domain" description="Thiolase C-terminal" evidence="8">
    <location>
        <begin position="271"/>
        <end position="392"/>
    </location>
</feature>
<proteinExistence type="inferred from homology"/>
<dbReference type="PROSITE" id="PS00099">
    <property type="entry name" value="THIOLASE_3"/>
    <property type="match status" value="1"/>
</dbReference>
<keyword evidence="3 6" id="KW-0012">Acyltransferase</keyword>
<dbReference type="InterPro" id="IPR016039">
    <property type="entry name" value="Thiolase-like"/>
</dbReference>
<evidence type="ECO:0000256" key="4">
    <source>
        <dbReference type="ARBA" id="ARBA00048527"/>
    </source>
</evidence>
<dbReference type="InterPro" id="IPR020615">
    <property type="entry name" value="Thiolase_acyl_enz_int_AS"/>
</dbReference>
<gene>
    <name evidence="9" type="ORF">ABVN21_04790</name>
</gene>
<dbReference type="GO" id="GO:0003985">
    <property type="term" value="F:acetyl-CoA C-acetyltransferase activity"/>
    <property type="evidence" value="ECO:0007669"/>
    <property type="project" value="TreeGrafter"/>
</dbReference>
<dbReference type="InterPro" id="IPR020617">
    <property type="entry name" value="Thiolase_C"/>
</dbReference>
<evidence type="ECO:0000256" key="3">
    <source>
        <dbReference type="ARBA" id="ARBA00023315"/>
    </source>
</evidence>
<dbReference type="PROSITE" id="PS00098">
    <property type="entry name" value="THIOLASE_1"/>
    <property type="match status" value="1"/>
</dbReference>
<evidence type="ECO:0000313" key="9">
    <source>
        <dbReference type="EMBL" id="XCG75403.1"/>
    </source>
</evidence>
<name>A0AAU8E5U6_9PSED</name>
<dbReference type="Pfam" id="PF00108">
    <property type="entry name" value="Thiolase_N"/>
    <property type="match status" value="1"/>
</dbReference>
<feature type="active site" description="Proton acceptor" evidence="5">
    <location>
        <position position="379"/>
    </location>
</feature>
<dbReference type="PIRSF" id="PIRSF000429">
    <property type="entry name" value="Ac-CoA_Ac_transf"/>
    <property type="match status" value="1"/>
</dbReference>
<dbReference type="FunFam" id="3.40.47.10:FF:000010">
    <property type="entry name" value="Acetyl-CoA acetyltransferase (Thiolase)"/>
    <property type="match status" value="1"/>
</dbReference>
<evidence type="ECO:0000256" key="1">
    <source>
        <dbReference type="ARBA" id="ARBA00010982"/>
    </source>
</evidence>
<comment type="catalytic activity">
    <reaction evidence="4">
        <text>succinyl-CoA + acetyl-CoA = 3-oxoadipyl-CoA + CoA</text>
        <dbReference type="Rhea" id="RHEA:19481"/>
        <dbReference type="ChEBI" id="CHEBI:57287"/>
        <dbReference type="ChEBI" id="CHEBI:57288"/>
        <dbReference type="ChEBI" id="CHEBI:57292"/>
        <dbReference type="ChEBI" id="CHEBI:57348"/>
        <dbReference type="EC" id="2.3.1.174"/>
    </reaction>
</comment>
<evidence type="ECO:0000256" key="2">
    <source>
        <dbReference type="ARBA" id="ARBA00022679"/>
    </source>
</evidence>
<dbReference type="InterPro" id="IPR020616">
    <property type="entry name" value="Thiolase_N"/>
</dbReference>
<dbReference type="Pfam" id="PF02803">
    <property type="entry name" value="Thiolase_C"/>
    <property type="match status" value="1"/>
</dbReference>
<dbReference type="PANTHER" id="PTHR18919:SF107">
    <property type="entry name" value="ACETYL-COA ACETYLTRANSFERASE, CYTOSOLIC"/>
    <property type="match status" value="1"/>
</dbReference>
<evidence type="ECO:0000259" key="7">
    <source>
        <dbReference type="Pfam" id="PF00108"/>
    </source>
</evidence>
<dbReference type="SUPFAM" id="SSF53901">
    <property type="entry name" value="Thiolase-like"/>
    <property type="match status" value="2"/>
</dbReference>
<dbReference type="EMBL" id="CP159258">
    <property type="protein sequence ID" value="XCG75403.1"/>
    <property type="molecule type" value="Genomic_DNA"/>
</dbReference>
<dbReference type="RefSeq" id="WP_223506362.1">
    <property type="nucleotide sequence ID" value="NZ_CP159258.1"/>
</dbReference>
<dbReference type="InterPro" id="IPR020610">
    <property type="entry name" value="Thiolase_AS"/>
</dbReference>
<feature type="active site" description="Acyl-thioester intermediate" evidence="5">
    <location>
        <position position="91"/>
    </location>
</feature>
<feature type="active site" description="Proton acceptor" evidence="5">
    <location>
        <position position="349"/>
    </location>
</feature>
<evidence type="ECO:0000259" key="8">
    <source>
        <dbReference type="Pfam" id="PF02803"/>
    </source>
</evidence>
<dbReference type="NCBIfam" id="NF006552">
    <property type="entry name" value="PRK09051.1"/>
    <property type="match status" value="1"/>
</dbReference>
<dbReference type="NCBIfam" id="TIGR01930">
    <property type="entry name" value="AcCoA-C-Actrans"/>
    <property type="match status" value="1"/>
</dbReference>
<organism evidence="9">
    <name type="scientific">Pseudomonas sp. MYb327</name>
    <dbReference type="NCBI Taxonomy" id="2745230"/>
    <lineage>
        <taxon>Bacteria</taxon>
        <taxon>Pseudomonadati</taxon>
        <taxon>Pseudomonadota</taxon>
        <taxon>Gammaproteobacteria</taxon>
        <taxon>Pseudomonadales</taxon>
        <taxon>Pseudomonadaceae</taxon>
        <taxon>Pseudomonas</taxon>
    </lineage>
</organism>
<dbReference type="GO" id="GO:0033812">
    <property type="term" value="F:3-oxoadipyl-CoA thiolase activity"/>
    <property type="evidence" value="ECO:0007669"/>
    <property type="project" value="UniProtKB-EC"/>
</dbReference>
<protein>
    <submittedName>
        <fullName evidence="9">Acetyl-CoA C-acyltransferase family protein</fullName>
    </submittedName>
</protein>
<sequence length="393" mass="40714">MNTPEIYVVSAARTAIGTFGGSLKDVPPADLATTAVKAALERAAVDPALVGHLVMGNVIPTDTRDAYISRVAAINAGIPKETPAYNVNRLCGSGLQAIINAAQTLMLGDADIAIGAGAESMSRGPYLLPSARWGARMGNVQAIDYMLGILHDPFHGIHMGITAENVAARNGITREMQDALALEDQKRAAHAIANGYFNEQIATVEIQDRKGTKLFSVDEHPRATSLEQLAAMKPAFKKDGSVTAGNASGLNDGAAALVMATGAAVQVNNLRPLARLVSYAHAGVEPELMGLGPIPATRLALKRAGLTVADMDVVEANIAFAAQACAVSQELDLDPAKVNPNGSGIALGHPVGATGAIIATKAIHELHRINGRYALVTMCIGGGQGIAAIFERA</sequence>
<evidence type="ECO:0000256" key="6">
    <source>
        <dbReference type="RuleBase" id="RU003557"/>
    </source>
</evidence>
<feature type="domain" description="Thiolase N-terminal" evidence="7">
    <location>
        <begin position="6"/>
        <end position="261"/>
    </location>
</feature>
<comment type="similarity">
    <text evidence="1 6">Belongs to the thiolase-like superfamily. Thiolase family.</text>
</comment>
<dbReference type="CDD" id="cd00751">
    <property type="entry name" value="thiolase"/>
    <property type="match status" value="1"/>
</dbReference>
<dbReference type="GO" id="GO:0006635">
    <property type="term" value="P:fatty acid beta-oxidation"/>
    <property type="evidence" value="ECO:0007669"/>
    <property type="project" value="TreeGrafter"/>
</dbReference>
<accession>A0AAU8E5U6</accession>
<dbReference type="InterPro" id="IPR002155">
    <property type="entry name" value="Thiolase"/>
</dbReference>
<evidence type="ECO:0000256" key="5">
    <source>
        <dbReference type="PIRSR" id="PIRSR000429-1"/>
    </source>
</evidence>
<dbReference type="PANTHER" id="PTHR18919">
    <property type="entry name" value="ACETYL-COA C-ACYLTRANSFERASE"/>
    <property type="match status" value="1"/>
</dbReference>